<comment type="caution">
    <text evidence="1">The sequence shown here is derived from an EMBL/GenBank/DDBJ whole genome shotgun (WGS) entry which is preliminary data.</text>
</comment>
<dbReference type="PANTHER" id="PTHR47841:SF16">
    <property type="entry name" value="DC1 DOMAIN-CONTAINING PROTEIN"/>
    <property type="match status" value="1"/>
</dbReference>
<reference evidence="1" key="1">
    <citation type="submission" date="2020-07" db="EMBL/GenBank/DDBJ databases">
        <title>Genome sequence and genetic diversity analysis of an under-domesticated orphan crop, white fonio (Digitaria exilis).</title>
        <authorList>
            <person name="Bennetzen J.L."/>
            <person name="Chen S."/>
            <person name="Ma X."/>
            <person name="Wang X."/>
            <person name="Yssel A.E.J."/>
            <person name="Chaluvadi S.R."/>
            <person name="Johnson M."/>
            <person name="Gangashetty P."/>
            <person name="Hamidou F."/>
            <person name="Sanogo M.D."/>
            <person name="Zwaenepoel A."/>
            <person name="Wallace J."/>
            <person name="Van De Peer Y."/>
            <person name="Van Deynze A."/>
        </authorList>
    </citation>
    <scope>NUCLEOTIDE SEQUENCE</scope>
    <source>
        <tissue evidence="1">Leaves</tissue>
    </source>
</reference>
<dbReference type="AlphaFoldDB" id="A0A835DXJ0"/>
<sequence length="270" mass="28515">MGAAVSSGGHPSHPEHNARFRRVAGGDHRAPPSRCRMCNLTVELGAPAYHCSEPKPDGCAVVLHEACYRRPKKMTHSAHPQHRLTLAGDALALAAGVSCSLCACPFGTPPVAYSCTRRRCAGGFRVHPRCCDLPKSISVPPELHDHGDLVLRPPTSSSGNGGEQRRRRCLSCSRVAGTISGQQAAAPWSYQCAKCVDIEYCLACLLGDDDAANMRCCCFQCCTVDPAAVQCLGNLAGVFFCAFLGGMGCPTAIPPTQPSPGGIGLTRNRN</sequence>
<name>A0A835DXJ0_9POAL</name>
<proteinExistence type="predicted"/>
<evidence type="ECO:0000313" key="2">
    <source>
        <dbReference type="Proteomes" id="UP000636709"/>
    </source>
</evidence>
<dbReference type="PANTHER" id="PTHR47841">
    <property type="entry name" value="DIACYLGLYCEROL KINASE THETA-LIKE-RELATED"/>
    <property type="match status" value="1"/>
</dbReference>
<dbReference type="EMBL" id="JACEFO010002617">
    <property type="protein sequence ID" value="KAF8653846.1"/>
    <property type="molecule type" value="Genomic_DNA"/>
</dbReference>
<organism evidence="1 2">
    <name type="scientific">Digitaria exilis</name>
    <dbReference type="NCBI Taxonomy" id="1010633"/>
    <lineage>
        <taxon>Eukaryota</taxon>
        <taxon>Viridiplantae</taxon>
        <taxon>Streptophyta</taxon>
        <taxon>Embryophyta</taxon>
        <taxon>Tracheophyta</taxon>
        <taxon>Spermatophyta</taxon>
        <taxon>Magnoliopsida</taxon>
        <taxon>Liliopsida</taxon>
        <taxon>Poales</taxon>
        <taxon>Poaceae</taxon>
        <taxon>PACMAD clade</taxon>
        <taxon>Panicoideae</taxon>
        <taxon>Panicodae</taxon>
        <taxon>Paniceae</taxon>
        <taxon>Anthephorinae</taxon>
        <taxon>Digitaria</taxon>
    </lineage>
</organism>
<accession>A0A835DXJ0</accession>
<dbReference type="SUPFAM" id="SSF57889">
    <property type="entry name" value="Cysteine-rich domain"/>
    <property type="match status" value="1"/>
</dbReference>
<keyword evidence="2" id="KW-1185">Reference proteome</keyword>
<protein>
    <submittedName>
        <fullName evidence="1">Uncharacterized protein</fullName>
    </submittedName>
</protein>
<dbReference type="InterPro" id="IPR046349">
    <property type="entry name" value="C1-like_sf"/>
</dbReference>
<gene>
    <name evidence="1" type="ORF">HU200_061972</name>
</gene>
<dbReference type="OrthoDB" id="642106at2759"/>
<evidence type="ECO:0000313" key="1">
    <source>
        <dbReference type="EMBL" id="KAF8653846.1"/>
    </source>
</evidence>
<dbReference type="Proteomes" id="UP000636709">
    <property type="component" value="Unassembled WGS sequence"/>
</dbReference>